<dbReference type="InterPro" id="IPR007452">
    <property type="entry name" value="TamB_C"/>
</dbReference>
<evidence type="ECO:0000313" key="7">
    <source>
        <dbReference type="EMBL" id="GGA98994.1"/>
    </source>
</evidence>
<dbReference type="PANTHER" id="PTHR30441">
    <property type="entry name" value="DUF748 DOMAIN-CONTAINING PROTEIN"/>
    <property type="match status" value="1"/>
</dbReference>
<sequence>MREQPSEHPPRRSLARRLVRIFLKTLLGLVIILLIVFLLIQTPFIQNIARAKVESYLSRKLNSRVRIGHLDITFFQSITLRDVYVEDRHQDTLLSAGLVSVRLRMLALLHNNLAIHEIWLKDVTTNILRRSPGDTTFNYQFIIDAFTGPPSPTPGANKSTPMHIGLNTVILDNIHFVYADTLTGNTAILAIGHSSTGTRALDADRQLYDVSAFHLQNTTLVYRNSKTAIATTARITDLRADQLILDVNNLTFRSKNLQLDSSDVAFDNGKKPRQKKGMDYYHLRATDLTLHGEDLAYSPDSISGHITKGQLAEQSGFRLNRLQTRFCYSDHKAVLQDLLLQTPGTLLQRSATLRYDSVTGITTSPAHTLLTLDLPSSHVQLKDILTFAPFLATQPLFRHPDDTWRINARLDGSFDAVTIHTLQFSGIKDIQLDMAGSLRHPIDSRRIRADFMIRNLSGSRSTLLTLLPKNTLPDNISIPSHYNLHGHLTGGRNDLTSNLTLNTTSGTLILQGTARNFSTTTTATYDLALQTKALDLGAILRDSIQYGKLTANFHLKGSGLDIHTANTVFSAGLQTATFRQYTYHNLTIDGSLAGEKVILHSSIHDTALRFQLQATAGLARKFPSLQLDWNIDTVDFHALHLANDTLQAKGHLTADFAGTDPDSLQGTLKLAGINLLRGSQRLATDSIVLVATRQQDIEDIQLYSEMADLDWHGRYKPTETLTALQHTIDTFYHLTGFKDTAFTPQDWTLDIHLRSTPLVWALLPSLKSTDTIGGRIAFNSDRNYLQLALKAPRIDYGANVAHDVDLNAATTGDSLRYDLMLADVHGSGLVLYRTDIHGAVKNDSLTITLLLRDAKNKDRYRIAGELQHQQNAAKFILNPDSLLLNYDRWQVSRDNYLVYDSSGLLVHNLTISNNTDSLALNSTGATGSAPLDARFGNFRLSTISRLANQDSVIADGILTGNAEIRQLTTNPVFTSDLKVTDLFVRGDTLGNLAIKVDNEKANAFSADISLRGKNNDLDIKGQYFTGESRMDLRLALNELNLGTFSHITAGLIDSMSGVLKGQLAITGTIEKPLIKGYLYFDSSRIIPTVSGEPLLVSKDRINFDEDGFNFSEFHLQDSAGNKLIIDGNVFTKDYRDFGFDVSLNAQNFRLVNTPEYSNREFYGKLNLDAAINLEGRMTAPIVDGDVRINKQTNFYYVLQTPDPEVVDRLGVVRFIDHNTGDTLLDRKSMAIHAKKSKLKGVDLSMNIQTDSSAVFNIVVDPRSGDALNARGLSFLVFQMDKSGKMSLTGSFEADAGYYSLSFNVLKRKFAIDRGSVITWTGDPYSATINLTASYTANTPSLDLIANQLEGRPPSDLIKFKQKLPFLVTLKMGGELLRPDINFDISLPANLLALWPDVDQRLQQIRSEESELNKQVFALLLLNRFVGADPLNSVAGGGASLQSLAFQSGSQILTNQLDQLAASLIKEVDIHFDLNSQQDFSTNTEIDYTELNVSVSKQLPNDRLRVSVGSTFDVLGKGAPNQSANNLAGDVAVDYKLSKDGRYLLRAYRQNNYEAAVEGQVVETGVSFIISFEYNKFKEIFRRAEDARIQQRKTLKSSKPSNQ</sequence>
<evidence type="ECO:0000256" key="5">
    <source>
        <dbReference type="SAM" id="Phobius"/>
    </source>
</evidence>
<evidence type="ECO:0000256" key="4">
    <source>
        <dbReference type="ARBA" id="ARBA00023136"/>
    </source>
</evidence>
<dbReference type="PANTHER" id="PTHR30441:SF8">
    <property type="entry name" value="DUF748 DOMAIN-CONTAINING PROTEIN"/>
    <property type="match status" value="1"/>
</dbReference>
<evidence type="ECO:0000256" key="1">
    <source>
        <dbReference type="ARBA" id="ARBA00004167"/>
    </source>
</evidence>
<evidence type="ECO:0000259" key="6">
    <source>
        <dbReference type="Pfam" id="PF04357"/>
    </source>
</evidence>
<comment type="caution">
    <text evidence="7">The sequence shown here is derived from an EMBL/GenBank/DDBJ whole genome shotgun (WGS) entry which is preliminary data.</text>
</comment>
<keyword evidence="3 5" id="KW-1133">Transmembrane helix</keyword>
<organism evidence="7 8">
    <name type="scientific">Puia dinghuensis</name>
    <dbReference type="NCBI Taxonomy" id="1792502"/>
    <lineage>
        <taxon>Bacteria</taxon>
        <taxon>Pseudomonadati</taxon>
        <taxon>Bacteroidota</taxon>
        <taxon>Chitinophagia</taxon>
        <taxon>Chitinophagales</taxon>
        <taxon>Chitinophagaceae</taxon>
        <taxon>Puia</taxon>
    </lineage>
</organism>
<proteinExistence type="predicted"/>
<dbReference type="Pfam" id="PF04357">
    <property type="entry name" value="TamB"/>
    <property type="match status" value="1"/>
</dbReference>
<evidence type="ECO:0000256" key="2">
    <source>
        <dbReference type="ARBA" id="ARBA00022692"/>
    </source>
</evidence>
<protein>
    <recommendedName>
        <fullName evidence="6">Translocation and assembly module TamB C-terminal domain-containing protein</fullName>
    </recommendedName>
</protein>
<name>A0A8J2UD43_9BACT</name>
<dbReference type="GO" id="GO:0090313">
    <property type="term" value="P:regulation of protein targeting to membrane"/>
    <property type="evidence" value="ECO:0007669"/>
    <property type="project" value="TreeGrafter"/>
</dbReference>
<dbReference type="RefSeq" id="WP_188931605.1">
    <property type="nucleotide sequence ID" value="NZ_BMJC01000002.1"/>
</dbReference>
<dbReference type="InterPro" id="IPR052894">
    <property type="entry name" value="AsmA-related"/>
</dbReference>
<gene>
    <name evidence="7" type="ORF">GCM10011511_22890</name>
</gene>
<dbReference type="Proteomes" id="UP000607559">
    <property type="component" value="Unassembled WGS sequence"/>
</dbReference>
<keyword evidence="2 5" id="KW-0812">Transmembrane</keyword>
<dbReference type="EMBL" id="BMJC01000002">
    <property type="protein sequence ID" value="GGA98994.1"/>
    <property type="molecule type" value="Genomic_DNA"/>
</dbReference>
<keyword evidence="4 5" id="KW-0472">Membrane</keyword>
<feature type="transmembrane region" description="Helical" evidence="5">
    <location>
        <begin position="21"/>
        <end position="40"/>
    </location>
</feature>
<feature type="domain" description="Translocation and assembly module TamB C-terminal" evidence="6">
    <location>
        <begin position="1116"/>
        <end position="1563"/>
    </location>
</feature>
<keyword evidence="8" id="KW-1185">Reference proteome</keyword>
<comment type="subcellular location">
    <subcellularLocation>
        <location evidence="1">Membrane</location>
        <topology evidence="1">Single-pass membrane protein</topology>
    </subcellularLocation>
</comment>
<dbReference type="GO" id="GO:0009306">
    <property type="term" value="P:protein secretion"/>
    <property type="evidence" value="ECO:0007669"/>
    <property type="project" value="InterPro"/>
</dbReference>
<accession>A0A8J2UD43</accession>
<dbReference type="GO" id="GO:0005886">
    <property type="term" value="C:plasma membrane"/>
    <property type="evidence" value="ECO:0007669"/>
    <property type="project" value="InterPro"/>
</dbReference>
<reference evidence="7" key="2">
    <citation type="submission" date="2020-09" db="EMBL/GenBank/DDBJ databases">
        <authorList>
            <person name="Sun Q."/>
            <person name="Zhou Y."/>
        </authorList>
    </citation>
    <scope>NUCLEOTIDE SEQUENCE</scope>
    <source>
        <strain evidence="7">CGMCC 1.15448</strain>
    </source>
</reference>
<evidence type="ECO:0000256" key="3">
    <source>
        <dbReference type="ARBA" id="ARBA00022989"/>
    </source>
</evidence>
<evidence type="ECO:0000313" key="8">
    <source>
        <dbReference type="Proteomes" id="UP000607559"/>
    </source>
</evidence>
<reference evidence="7" key="1">
    <citation type="journal article" date="2014" name="Int. J. Syst. Evol. Microbiol.">
        <title>Complete genome sequence of Corynebacterium casei LMG S-19264T (=DSM 44701T), isolated from a smear-ripened cheese.</title>
        <authorList>
            <consortium name="US DOE Joint Genome Institute (JGI-PGF)"/>
            <person name="Walter F."/>
            <person name="Albersmeier A."/>
            <person name="Kalinowski J."/>
            <person name="Ruckert C."/>
        </authorList>
    </citation>
    <scope>NUCLEOTIDE SEQUENCE</scope>
    <source>
        <strain evidence="7">CGMCC 1.15448</strain>
    </source>
</reference>